<sequence>MSDLPEITRGIRFEPGHPSFAGHFPGRPIVAGVLLLEQVALAWREWRGLRLRSIADAKFVAPLLPGEEAMLTLTEISEYRMRFTIVRAGTMLARGTVEGST</sequence>
<dbReference type="InterPro" id="IPR029069">
    <property type="entry name" value="HotDog_dom_sf"/>
</dbReference>
<gene>
    <name evidence="2" type="ORF">EC912_102625</name>
</gene>
<organism evidence="2 3">
    <name type="scientific">Luteibacter rhizovicinus</name>
    <dbReference type="NCBI Taxonomy" id="242606"/>
    <lineage>
        <taxon>Bacteria</taxon>
        <taxon>Pseudomonadati</taxon>
        <taxon>Pseudomonadota</taxon>
        <taxon>Gammaproteobacteria</taxon>
        <taxon>Lysobacterales</taxon>
        <taxon>Rhodanobacteraceae</taxon>
        <taxon>Luteibacter</taxon>
    </lineage>
</organism>
<feature type="domain" description="ApeI dehydratase-like" evidence="1">
    <location>
        <begin position="8"/>
        <end position="90"/>
    </location>
</feature>
<keyword evidence="3" id="KW-1185">Reference proteome</keyword>
<evidence type="ECO:0000313" key="3">
    <source>
        <dbReference type="Proteomes" id="UP000295645"/>
    </source>
</evidence>
<dbReference type="EMBL" id="SMCS01000002">
    <property type="protein sequence ID" value="TCV96275.1"/>
    <property type="molecule type" value="Genomic_DNA"/>
</dbReference>
<dbReference type="Pfam" id="PF22818">
    <property type="entry name" value="ApeI-like"/>
    <property type="match status" value="1"/>
</dbReference>
<dbReference type="OrthoDB" id="9812842at2"/>
<dbReference type="InterPro" id="IPR054545">
    <property type="entry name" value="ApeI-like"/>
</dbReference>
<comment type="caution">
    <text evidence="2">The sequence shown here is derived from an EMBL/GenBank/DDBJ whole genome shotgun (WGS) entry which is preliminary data.</text>
</comment>
<dbReference type="Proteomes" id="UP000295645">
    <property type="component" value="Unassembled WGS sequence"/>
</dbReference>
<dbReference type="SUPFAM" id="SSF54637">
    <property type="entry name" value="Thioesterase/thiol ester dehydrase-isomerase"/>
    <property type="match status" value="1"/>
</dbReference>
<protein>
    <submittedName>
        <fullName evidence="2">FabA-like protein</fullName>
    </submittedName>
</protein>
<evidence type="ECO:0000259" key="1">
    <source>
        <dbReference type="Pfam" id="PF22818"/>
    </source>
</evidence>
<dbReference type="GO" id="GO:0016829">
    <property type="term" value="F:lyase activity"/>
    <property type="evidence" value="ECO:0007669"/>
    <property type="project" value="UniProtKB-KW"/>
</dbReference>
<name>A0A4R3YTC8_9GAMM</name>
<evidence type="ECO:0000313" key="2">
    <source>
        <dbReference type="EMBL" id="TCV96275.1"/>
    </source>
</evidence>
<accession>A0A4R3YTC8</accession>
<dbReference type="Gene3D" id="3.10.129.10">
    <property type="entry name" value="Hotdog Thioesterase"/>
    <property type="match status" value="1"/>
</dbReference>
<proteinExistence type="predicted"/>
<dbReference type="AlphaFoldDB" id="A0A4R3YTC8"/>
<dbReference type="RefSeq" id="WP_132142472.1">
    <property type="nucleotide sequence ID" value="NZ_SMCS01000002.1"/>
</dbReference>
<reference evidence="2 3" key="1">
    <citation type="submission" date="2019-03" db="EMBL/GenBank/DDBJ databases">
        <title>Above-ground endophytic microbial communities from plants in different locations in the United States.</title>
        <authorList>
            <person name="Frank C."/>
        </authorList>
    </citation>
    <scope>NUCLEOTIDE SEQUENCE [LARGE SCALE GENOMIC DNA]</scope>
    <source>
        <strain evidence="2 3">LP_13_YM</strain>
    </source>
</reference>